<evidence type="ECO:0000259" key="2">
    <source>
        <dbReference type="Pfam" id="PF01321"/>
    </source>
</evidence>
<dbReference type="Proteomes" id="UP000468531">
    <property type="component" value="Unassembled WGS sequence"/>
</dbReference>
<dbReference type="AlphaFoldDB" id="A0A6P1BIX0"/>
<proteinExistence type="predicted"/>
<dbReference type="InterPro" id="IPR029149">
    <property type="entry name" value="Creatin/AminoP/Spt16_N"/>
</dbReference>
<dbReference type="InterPro" id="IPR000587">
    <property type="entry name" value="Creatinase_N"/>
</dbReference>
<reference evidence="3 4" key="1">
    <citation type="journal article" date="2020" name="Arch. Microbiol.">
        <title>Bradyrhizobium uaiense sp. nov., a new highly efficient cowpea symbiont.</title>
        <authorList>
            <person name="Cabral Michel D."/>
            <person name="Azarias Guimaraes A."/>
            <person name="Martins da Costa E."/>
            <person name="Soares de Carvalho T."/>
            <person name="Balsanelli E."/>
            <person name="Willems A."/>
            <person name="Maltempi de Souza E."/>
            <person name="de Souza Moreira F.M."/>
        </authorList>
    </citation>
    <scope>NUCLEOTIDE SEQUENCE [LARGE SCALE GENOMIC DNA]</scope>
    <source>
        <strain evidence="3 4">UFLA 03-164</strain>
    </source>
</reference>
<dbReference type="PANTHER" id="PTHR46112:SF2">
    <property type="entry name" value="XAA-PRO AMINOPEPTIDASE P-RELATED"/>
    <property type="match status" value="1"/>
</dbReference>
<dbReference type="RefSeq" id="WP_163156315.1">
    <property type="nucleotide sequence ID" value="NZ_VKHP01000084.1"/>
</dbReference>
<dbReference type="InterPro" id="IPR000994">
    <property type="entry name" value="Pept_M24"/>
</dbReference>
<dbReference type="SUPFAM" id="SSF55920">
    <property type="entry name" value="Creatinase/aminopeptidase"/>
    <property type="match status" value="1"/>
</dbReference>
<accession>A0A6P1BIX0</accession>
<protein>
    <submittedName>
        <fullName evidence="3">M24 family metallopeptidase</fullName>
    </submittedName>
</protein>
<dbReference type="Gene3D" id="3.40.350.10">
    <property type="entry name" value="Creatinase/prolidase N-terminal domain"/>
    <property type="match status" value="1"/>
</dbReference>
<dbReference type="PANTHER" id="PTHR46112">
    <property type="entry name" value="AMINOPEPTIDASE"/>
    <property type="match status" value="1"/>
</dbReference>
<comment type="caution">
    <text evidence="3">The sequence shown here is derived from an EMBL/GenBank/DDBJ whole genome shotgun (WGS) entry which is preliminary data.</text>
</comment>
<keyword evidence="4" id="KW-1185">Reference proteome</keyword>
<dbReference type="InterPro" id="IPR036005">
    <property type="entry name" value="Creatinase/aminopeptidase-like"/>
</dbReference>
<sequence length="393" mass="43750">MKKQLRFERAEFAGRLLAVKKEMAKRGIDILMLSEPPNQNYLTGYDSLSFYTPQMVIVALNHDEPIWIARFMERPQAMMGTYLADDNIRTYPDEYVNSHAGLSPYDVMADHVKELGGGKARIGVEMGGYYYSARAHADLVRALPLAKFVDADLLVNWIRIVKSPAELVYMRQAGRIADAMIKRAVDTIEPGVRECDVAAAVYHQQISGTPEFGGSYDSSCLFFGVGKRALAPHPTWTDEPLPASTITYMEVHGVRLRYQVNLARTIVVGKPTLDYQKFSEIAIEALNVGLESVRPGRTCSDVQAAYAHVLARHGYEKEARLGYPQGVGYPPASAERTASLRKGDNTVLQPGMCFHMMAALWLEDKSICITQPFAVTEDGYEPLTSTPRSLFVK</sequence>
<dbReference type="InterPro" id="IPR050659">
    <property type="entry name" value="Peptidase_M24B"/>
</dbReference>
<feature type="domain" description="Creatinase N-terminal" evidence="2">
    <location>
        <begin position="15"/>
        <end position="161"/>
    </location>
</feature>
<gene>
    <name evidence="3" type="ORF">FNJ47_20875</name>
</gene>
<dbReference type="Pfam" id="PF01321">
    <property type="entry name" value="Creatinase_N"/>
    <property type="match status" value="1"/>
</dbReference>
<evidence type="ECO:0000259" key="1">
    <source>
        <dbReference type="Pfam" id="PF00557"/>
    </source>
</evidence>
<dbReference type="SUPFAM" id="SSF53092">
    <property type="entry name" value="Creatinase/prolidase N-terminal domain"/>
    <property type="match status" value="1"/>
</dbReference>
<dbReference type="Gene3D" id="3.90.230.10">
    <property type="entry name" value="Creatinase/methionine aminopeptidase superfamily"/>
    <property type="match status" value="1"/>
</dbReference>
<organism evidence="3 4">
    <name type="scientific">Bradyrhizobium uaiense</name>
    <dbReference type="NCBI Taxonomy" id="2594946"/>
    <lineage>
        <taxon>Bacteria</taxon>
        <taxon>Pseudomonadati</taxon>
        <taxon>Pseudomonadota</taxon>
        <taxon>Alphaproteobacteria</taxon>
        <taxon>Hyphomicrobiales</taxon>
        <taxon>Nitrobacteraceae</taxon>
        <taxon>Bradyrhizobium</taxon>
    </lineage>
</organism>
<dbReference type="Pfam" id="PF00557">
    <property type="entry name" value="Peptidase_M24"/>
    <property type="match status" value="1"/>
</dbReference>
<name>A0A6P1BIX0_9BRAD</name>
<dbReference type="EMBL" id="VKHP01000084">
    <property type="protein sequence ID" value="NEU98213.1"/>
    <property type="molecule type" value="Genomic_DNA"/>
</dbReference>
<evidence type="ECO:0000313" key="3">
    <source>
        <dbReference type="EMBL" id="NEU98213.1"/>
    </source>
</evidence>
<feature type="domain" description="Peptidase M24" evidence="1">
    <location>
        <begin position="170"/>
        <end position="377"/>
    </location>
</feature>
<evidence type="ECO:0000313" key="4">
    <source>
        <dbReference type="Proteomes" id="UP000468531"/>
    </source>
</evidence>
<dbReference type="CDD" id="cd01066">
    <property type="entry name" value="APP_MetAP"/>
    <property type="match status" value="1"/>
</dbReference>